<organism evidence="11 12">
    <name type="scientific">Pelagibius litoralis</name>
    <dbReference type="NCBI Taxonomy" id="374515"/>
    <lineage>
        <taxon>Bacteria</taxon>
        <taxon>Pseudomonadati</taxon>
        <taxon>Pseudomonadota</taxon>
        <taxon>Alphaproteobacteria</taxon>
        <taxon>Rhodospirillales</taxon>
        <taxon>Rhodovibrionaceae</taxon>
        <taxon>Pelagibius</taxon>
    </lineage>
</organism>
<accession>A0A967F014</accession>
<keyword evidence="5 8" id="KW-1133">Transmembrane helix</keyword>
<dbReference type="Pfam" id="PF00664">
    <property type="entry name" value="ABC_membrane"/>
    <property type="match status" value="1"/>
</dbReference>
<dbReference type="SUPFAM" id="SSF90123">
    <property type="entry name" value="ABC transporter transmembrane region"/>
    <property type="match status" value="1"/>
</dbReference>
<dbReference type="Proteomes" id="UP000761264">
    <property type="component" value="Unassembled WGS sequence"/>
</dbReference>
<name>A0A967F014_9PROT</name>
<evidence type="ECO:0000256" key="8">
    <source>
        <dbReference type="SAM" id="Phobius"/>
    </source>
</evidence>
<dbReference type="GO" id="GO:0005524">
    <property type="term" value="F:ATP binding"/>
    <property type="evidence" value="ECO:0007669"/>
    <property type="project" value="UniProtKB-KW"/>
</dbReference>
<reference evidence="11" key="1">
    <citation type="submission" date="2020-03" db="EMBL/GenBank/DDBJ databases">
        <title>Genome of Pelagibius litoralis DSM 21314T.</title>
        <authorList>
            <person name="Wang G."/>
        </authorList>
    </citation>
    <scope>NUCLEOTIDE SEQUENCE</scope>
    <source>
        <strain evidence="11">DSM 21314</strain>
    </source>
</reference>
<dbReference type="Pfam" id="PF00005">
    <property type="entry name" value="ABC_tran"/>
    <property type="match status" value="1"/>
</dbReference>
<evidence type="ECO:0000256" key="5">
    <source>
        <dbReference type="ARBA" id="ARBA00022989"/>
    </source>
</evidence>
<evidence type="ECO:0000256" key="2">
    <source>
        <dbReference type="ARBA" id="ARBA00022692"/>
    </source>
</evidence>
<dbReference type="PANTHER" id="PTHR43394">
    <property type="entry name" value="ATP-DEPENDENT PERMEASE MDL1, MITOCHONDRIAL"/>
    <property type="match status" value="1"/>
</dbReference>
<keyword evidence="6 8" id="KW-0472">Membrane</keyword>
<dbReference type="GO" id="GO:0005886">
    <property type="term" value="C:plasma membrane"/>
    <property type="evidence" value="ECO:0007669"/>
    <property type="project" value="UniProtKB-SubCell"/>
</dbReference>
<dbReference type="GO" id="GO:0090374">
    <property type="term" value="P:oligopeptide export from mitochondrion"/>
    <property type="evidence" value="ECO:0007669"/>
    <property type="project" value="TreeGrafter"/>
</dbReference>
<sequence length="603" mass="64232">MSSPPPEGIRGDAPARGSLKLLTDLWPFVRPYGLQLLGAMAALLVAAGTVLGLGMGLRRLVDEGFSAGNAALLNQAVLVLFGVVILLAAASYARFFLVSWIGERVVADIRKRIFDHILTLSPAYYEVTRTGEVLSRLTTDTTLLQTVVGSSFSIAIRNSLMLIGGSVLLLITSAKLTALVFLVVPLVLLPILTYGRRVRRLSRDSQDRIADLGVYAGETMDAIRTVQAFVHEGVDRRRFSARVEEAFGAARLRIAARAMLTAVVIVLVFGAVSVILWIGGHDVLSGRISAGELSAFVFYAIVVAGAAGAVSEVIGDLQRAAGATERLMDLLEAEPEITAPANPLALPTPARGAVSFDNVVFNYPSRPDRSALQGLSFTAQPGEKIAIVGPSGAGKTTVFQLLLRFYDPQEGSIRLDGVALPQADPADLRARIGLVPQEPVVFSADAWENIRYGRPNASDEEVRQAAAAAGALEFLEQLPDGLDSYLGEKGVRLSGGQRQRLAIARAILKDPPLLLLDEATSALDAESERAVQQALDRLMADRSTLVIAHRLATVLKADRILVIDEGRLVESGSHKELVAADGLYARLAALQFGQAAALDISAA</sequence>
<feature type="transmembrane region" description="Helical" evidence="8">
    <location>
        <begin position="36"/>
        <end position="57"/>
    </location>
</feature>
<dbReference type="GO" id="GO:0015421">
    <property type="term" value="F:ABC-type oligopeptide transporter activity"/>
    <property type="evidence" value="ECO:0007669"/>
    <property type="project" value="TreeGrafter"/>
</dbReference>
<dbReference type="FunFam" id="3.40.50.300:FF:000218">
    <property type="entry name" value="Multidrug ABC transporter ATP-binding protein"/>
    <property type="match status" value="1"/>
</dbReference>
<dbReference type="InterPro" id="IPR003439">
    <property type="entry name" value="ABC_transporter-like_ATP-bd"/>
</dbReference>
<evidence type="ECO:0000313" key="11">
    <source>
        <dbReference type="EMBL" id="NIA70525.1"/>
    </source>
</evidence>
<evidence type="ECO:0000313" key="12">
    <source>
        <dbReference type="Proteomes" id="UP000761264"/>
    </source>
</evidence>
<dbReference type="AlphaFoldDB" id="A0A967F014"/>
<proteinExistence type="predicted"/>
<dbReference type="InterPro" id="IPR011527">
    <property type="entry name" value="ABC1_TM_dom"/>
</dbReference>
<evidence type="ECO:0000256" key="4">
    <source>
        <dbReference type="ARBA" id="ARBA00022840"/>
    </source>
</evidence>
<dbReference type="InterPro" id="IPR011918">
    <property type="entry name" value="ABC_MsbA_ATP-bd"/>
</dbReference>
<dbReference type="Gene3D" id="3.40.50.300">
    <property type="entry name" value="P-loop containing nucleotide triphosphate hydrolases"/>
    <property type="match status" value="1"/>
</dbReference>
<feature type="transmembrane region" description="Helical" evidence="8">
    <location>
        <begin position="258"/>
        <end position="278"/>
    </location>
</feature>
<comment type="caution">
    <text evidence="11">The sequence shown here is derived from an EMBL/GenBank/DDBJ whole genome shotgun (WGS) entry which is preliminary data.</text>
</comment>
<dbReference type="CDD" id="cd18575">
    <property type="entry name" value="ABC_6TM_bac_exporter_ABCB8_10_like"/>
    <property type="match status" value="1"/>
</dbReference>
<keyword evidence="3" id="KW-0547">Nucleotide-binding</keyword>
<dbReference type="GO" id="GO:0016887">
    <property type="term" value="F:ATP hydrolysis activity"/>
    <property type="evidence" value="ECO:0007669"/>
    <property type="project" value="InterPro"/>
</dbReference>
<keyword evidence="2 8" id="KW-0812">Transmembrane</keyword>
<feature type="transmembrane region" description="Helical" evidence="8">
    <location>
        <begin position="77"/>
        <end position="102"/>
    </location>
</feature>
<feature type="domain" description="ABC transmembrane type-1" evidence="10">
    <location>
        <begin position="37"/>
        <end position="319"/>
    </location>
</feature>
<feature type="transmembrane region" description="Helical" evidence="8">
    <location>
        <begin position="290"/>
        <end position="310"/>
    </location>
</feature>
<dbReference type="PROSITE" id="PS50929">
    <property type="entry name" value="ABC_TM1F"/>
    <property type="match status" value="1"/>
</dbReference>
<evidence type="ECO:0000259" key="10">
    <source>
        <dbReference type="PROSITE" id="PS50929"/>
    </source>
</evidence>
<keyword evidence="12" id="KW-1185">Reference proteome</keyword>
<evidence type="ECO:0000259" key="9">
    <source>
        <dbReference type="PROSITE" id="PS50893"/>
    </source>
</evidence>
<dbReference type="SMART" id="SM00382">
    <property type="entry name" value="AAA"/>
    <property type="match status" value="1"/>
</dbReference>
<dbReference type="InterPro" id="IPR039421">
    <property type="entry name" value="Type_1_exporter"/>
</dbReference>
<evidence type="ECO:0000256" key="1">
    <source>
        <dbReference type="ARBA" id="ARBA00004651"/>
    </source>
</evidence>
<comment type="function">
    <text evidence="7">Part of an ABC transporter complex. Transmembrane domains (TMD) form a pore in the inner membrane and the ATP-binding domain (NBD) is responsible for energy generation.</text>
</comment>
<dbReference type="NCBIfam" id="TIGR02204">
    <property type="entry name" value="MsbA_rel"/>
    <property type="match status" value="1"/>
</dbReference>
<dbReference type="PROSITE" id="PS00211">
    <property type="entry name" value="ABC_TRANSPORTER_1"/>
    <property type="match status" value="1"/>
</dbReference>
<evidence type="ECO:0000256" key="6">
    <source>
        <dbReference type="ARBA" id="ARBA00023136"/>
    </source>
</evidence>
<dbReference type="PANTHER" id="PTHR43394:SF1">
    <property type="entry name" value="ATP-BINDING CASSETTE SUB-FAMILY B MEMBER 10, MITOCHONDRIAL"/>
    <property type="match status" value="1"/>
</dbReference>
<dbReference type="InterPro" id="IPR036640">
    <property type="entry name" value="ABC1_TM_sf"/>
</dbReference>
<protein>
    <submittedName>
        <fullName evidence="11">ATP-binding cassette domain-containing protein</fullName>
    </submittedName>
</protein>
<evidence type="ECO:0000256" key="3">
    <source>
        <dbReference type="ARBA" id="ARBA00022741"/>
    </source>
</evidence>
<gene>
    <name evidence="11" type="ORF">HBA54_18170</name>
</gene>
<dbReference type="InterPro" id="IPR027417">
    <property type="entry name" value="P-loop_NTPase"/>
</dbReference>
<dbReference type="PROSITE" id="PS50893">
    <property type="entry name" value="ABC_TRANSPORTER_2"/>
    <property type="match status" value="1"/>
</dbReference>
<dbReference type="InterPro" id="IPR003593">
    <property type="entry name" value="AAA+_ATPase"/>
</dbReference>
<comment type="subcellular location">
    <subcellularLocation>
        <location evidence="1">Cell membrane</location>
        <topology evidence="1">Multi-pass membrane protein</topology>
    </subcellularLocation>
</comment>
<evidence type="ECO:0000256" key="7">
    <source>
        <dbReference type="ARBA" id="ARBA00024725"/>
    </source>
</evidence>
<dbReference type="InterPro" id="IPR017871">
    <property type="entry name" value="ABC_transporter-like_CS"/>
</dbReference>
<keyword evidence="4 11" id="KW-0067">ATP-binding</keyword>
<dbReference type="SUPFAM" id="SSF52540">
    <property type="entry name" value="P-loop containing nucleoside triphosphate hydrolases"/>
    <property type="match status" value="1"/>
</dbReference>
<dbReference type="Gene3D" id="1.20.1560.10">
    <property type="entry name" value="ABC transporter type 1, transmembrane domain"/>
    <property type="match status" value="1"/>
</dbReference>
<feature type="domain" description="ABC transporter" evidence="9">
    <location>
        <begin position="354"/>
        <end position="590"/>
    </location>
</feature>
<dbReference type="EMBL" id="JAAQPH010000014">
    <property type="protein sequence ID" value="NIA70525.1"/>
    <property type="molecule type" value="Genomic_DNA"/>
</dbReference>
<feature type="transmembrane region" description="Helical" evidence="8">
    <location>
        <begin position="178"/>
        <end position="195"/>
    </location>
</feature>